<evidence type="ECO:0000256" key="1">
    <source>
        <dbReference type="SAM" id="MobiDB-lite"/>
    </source>
</evidence>
<reference evidence="2" key="2">
    <citation type="submission" date="2020-09" db="EMBL/GenBank/DDBJ databases">
        <authorList>
            <person name="Sun Q."/>
            <person name="Zhou Y."/>
        </authorList>
    </citation>
    <scope>NUCLEOTIDE SEQUENCE</scope>
    <source>
        <strain evidence="2">CGMCC 4.7138</strain>
    </source>
</reference>
<reference evidence="2" key="1">
    <citation type="journal article" date="2014" name="Int. J. Syst. Evol. Microbiol.">
        <title>Complete genome sequence of Corynebacterium casei LMG S-19264T (=DSM 44701T), isolated from a smear-ripened cheese.</title>
        <authorList>
            <consortium name="US DOE Joint Genome Institute (JGI-PGF)"/>
            <person name="Walter F."/>
            <person name="Albersmeier A."/>
            <person name="Kalinowski J."/>
            <person name="Ruckert C."/>
        </authorList>
    </citation>
    <scope>NUCLEOTIDE SEQUENCE</scope>
    <source>
        <strain evidence="2">CGMCC 4.7138</strain>
    </source>
</reference>
<dbReference type="EMBL" id="BMMN01000024">
    <property type="protein sequence ID" value="GGO31732.1"/>
    <property type="molecule type" value="Genomic_DNA"/>
</dbReference>
<keyword evidence="3" id="KW-1185">Reference proteome</keyword>
<evidence type="ECO:0000313" key="2">
    <source>
        <dbReference type="EMBL" id="GGO31732.1"/>
    </source>
</evidence>
<name>A0A8H9HBD2_9ACTN</name>
<gene>
    <name evidence="2" type="ORF">GCM10011574_69920</name>
</gene>
<sequence length="94" mass="9461">MDRAGPNVPAPSDWVSPADNASAIRRATTGNAFAGRDAPDGNGSAGRWAKTRTAPGALVVVAAYGATVPVAATSRTAPDGHRARAMVTRTSTST</sequence>
<dbReference type="Proteomes" id="UP000653480">
    <property type="component" value="Unassembled WGS sequence"/>
</dbReference>
<feature type="region of interest" description="Disordered" evidence="1">
    <location>
        <begin position="1"/>
        <end position="49"/>
    </location>
</feature>
<accession>A0A8H9HBD2</accession>
<organism evidence="2 3">
    <name type="scientific">Microbispora bryophytorum</name>
    <dbReference type="NCBI Taxonomy" id="1460882"/>
    <lineage>
        <taxon>Bacteria</taxon>
        <taxon>Bacillati</taxon>
        <taxon>Actinomycetota</taxon>
        <taxon>Actinomycetes</taxon>
        <taxon>Streptosporangiales</taxon>
        <taxon>Streptosporangiaceae</taxon>
        <taxon>Microbispora</taxon>
    </lineage>
</organism>
<comment type="caution">
    <text evidence="2">The sequence shown here is derived from an EMBL/GenBank/DDBJ whole genome shotgun (WGS) entry which is preliminary data.</text>
</comment>
<feature type="region of interest" description="Disordered" evidence="1">
    <location>
        <begin position="75"/>
        <end position="94"/>
    </location>
</feature>
<protein>
    <submittedName>
        <fullName evidence="2">Uncharacterized protein</fullName>
    </submittedName>
</protein>
<evidence type="ECO:0000313" key="3">
    <source>
        <dbReference type="Proteomes" id="UP000653480"/>
    </source>
</evidence>
<dbReference type="AlphaFoldDB" id="A0A8H9HBD2"/>
<proteinExistence type="predicted"/>